<dbReference type="FunFam" id="3.30.70.360:FF:000001">
    <property type="entry name" value="N-acetyldiaminopimelate deacetylase"/>
    <property type="match status" value="1"/>
</dbReference>
<dbReference type="InterPro" id="IPR017439">
    <property type="entry name" value="Amidohydrolase"/>
</dbReference>
<comment type="cofactor">
    <cofactor evidence="2">
        <name>Mn(2+)</name>
        <dbReference type="ChEBI" id="CHEBI:29035"/>
    </cofactor>
    <text evidence="2">The Mn(2+) ion enhances activity.</text>
</comment>
<feature type="binding site" evidence="2">
    <location>
        <position position="103"/>
    </location>
    <ligand>
        <name>Mn(2+)</name>
        <dbReference type="ChEBI" id="CHEBI:29035"/>
        <label>2</label>
    </ligand>
</feature>
<sequence>MPFLDDAMAMAPELTRLRRELHRAPEIGLDLPRTQERVLRALDGLPLDITLGRDLTSVVGVLRGAEPGPTVLLRADMDALPLDERTGLDFVSETPGTMHACGHDLHTTMLTGAAHLLSGARHRLTGDVVFMFQPGEEGCDGAGAMLAEGLLDIPDRRPDAAYAMHVFTTGFDPGAFAARSGPAMASTTNIDLVVTGEGGHASAPHRARDPIPALCEIVTALQTMVTRRLDPFDPVVVTIGRIAAGTRRNIIPGTASAEGTLRAFSDDARGRVKELAGTLVESIAHAHGVSAEITFTDKYPVTENDAAEVDFVEATVRETLGEEHFHRMAHPLTGAEDFSRVLREVPGAMVMLGAAPTGTDPATVPNNHSPSVVFDESVLPFGAALFAELAHARLERGIETLTPTREYA</sequence>
<evidence type="ECO:0000256" key="1">
    <source>
        <dbReference type="ARBA" id="ARBA00022801"/>
    </source>
</evidence>
<dbReference type="SUPFAM" id="SSF53187">
    <property type="entry name" value="Zn-dependent exopeptidases"/>
    <property type="match status" value="1"/>
</dbReference>
<feature type="binding site" evidence="2">
    <location>
        <position position="101"/>
    </location>
    <ligand>
        <name>Mn(2+)</name>
        <dbReference type="ChEBI" id="CHEBI:29035"/>
        <label>2</label>
    </ligand>
</feature>
<accession>A0A6P2CFQ1</accession>
<dbReference type="GO" id="GO:0019877">
    <property type="term" value="P:diaminopimelate biosynthetic process"/>
    <property type="evidence" value="ECO:0007669"/>
    <property type="project" value="UniProtKB-ARBA"/>
</dbReference>
<dbReference type="PANTHER" id="PTHR11014">
    <property type="entry name" value="PEPTIDASE M20 FAMILY MEMBER"/>
    <property type="match status" value="1"/>
</dbReference>
<comment type="caution">
    <text evidence="4">The sequence shown here is derived from an EMBL/GenBank/DDBJ whole genome shotgun (WGS) entry which is preliminary data.</text>
</comment>
<feature type="domain" description="Peptidase M20 dimerisation" evidence="3">
    <location>
        <begin position="191"/>
        <end position="276"/>
    </location>
</feature>
<dbReference type="Pfam" id="PF01546">
    <property type="entry name" value="Peptidase_M20"/>
    <property type="match status" value="1"/>
</dbReference>
<keyword evidence="1 4" id="KW-0378">Hydrolase</keyword>
<evidence type="ECO:0000313" key="5">
    <source>
        <dbReference type="Proteomes" id="UP000471120"/>
    </source>
</evidence>
<evidence type="ECO:0000256" key="2">
    <source>
        <dbReference type="PIRSR" id="PIRSR005962-1"/>
    </source>
</evidence>
<dbReference type="PIRSF" id="PIRSF005962">
    <property type="entry name" value="Pept_M20D_amidohydro"/>
    <property type="match status" value="1"/>
</dbReference>
<name>A0A6P2CFQ1_9NOCA</name>
<evidence type="ECO:0000259" key="3">
    <source>
        <dbReference type="Pfam" id="PF07687"/>
    </source>
</evidence>
<gene>
    <name evidence="4" type="ORF">DW322_07240</name>
</gene>
<dbReference type="Proteomes" id="UP000471120">
    <property type="component" value="Unassembled WGS sequence"/>
</dbReference>
<dbReference type="InterPro" id="IPR011650">
    <property type="entry name" value="Peptidase_M20_dimer"/>
</dbReference>
<dbReference type="AlphaFoldDB" id="A0A6P2CFQ1"/>
<dbReference type="SUPFAM" id="SSF55031">
    <property type="entry name" value="Bacterial exopeptidase dimerisation domain"/>
    <property type="match status" value="1"/>
</dbReference>
<keyword evidence="2" id="KW-0479">Metal-binding</keyword>
<dbReference type="CDD" id="cd03886">
    <property type="entry name" value="M20_Acy1"/>
    <property type="match status" value="1"/>
</dbReference>
<keyword evidence="2" id="KW-0464">Manganese</keyword>
<dbReference type="GO" id="GO:0046872">
    <property type="term" value="F:metal ion binding"/>
    <property type="evidence" value="ECO:0007669"/>
    <property type="project" value="UniProtKB-KW"/>
</dbReference>
<feature type="binding site" evidence="2">
    <location>
        <position position="368"/>
    </location>
    <ligand>
        <name>Mn(2+)</name>
        <dbReference type="ChEBI" id="CHEBI:29035"/>
        <label>2</label>
    </ligand>
</feature>
<dbReference type="InterPro" id="IPR036264">
    <property type="entry name" value="Bact_exopeptidase_dim_dom"/>
</dbReference>
<dbReference type="GO" id="GO:0050118">
    <property type="term" value="F:N-acetyldiaminopimelate deacetylase activity"/>
    <property type="evidence" value="ECO:0007669"/>
    <property type="project" value="UniProtKB-ARBA"/>
</dbReference>
<dbReference type="PANTHER" id="PTHR11014:SF169">
    <property type="entry name" value="CLAN MH, FAMILY M20, PEPTIDASE T-LIKE METALLOPEPTIDASE"/>
    <property type="match status" value="1"/>
</dbReference>
<dbReference type="Pfam" id="PF07687">
    <property type="entry name" value="M20_dimer"/>
    <property type="match status" value="1"/>
</dbReference>
<protein>
    <submittedName>
        <fullName evidence="4">Amidohydrolase</fullName>
    </submittedName>
</protein>
<dbReference type="Gene3D" id="3.30.70.360">
    <property type="match status" value="1"/>
</dbReference>
<organism evidence="4 5">
    <name type="scientific">Rhodococcus rhodnii</name>
    <dbReference type="NCBI Taxonomy" id="38312"/>
    <lineage>
        <taxon>Bacteria</taxon>
        <taxon>Bacillati</taxon>
        <taxon>Actinomycetota</taxon>
        <taxon>Actinomycetes</taxon>
        <taxon>Mycobacteriales</taxon>
        <taxon>Nocardiaceae</taxon>
        <taxon>Rhodococcus</taxon>
    </lineage>
</organism>
<dbReference type="EMBL" id="QRCM01000001">
    <property type="protein sequence ID" value="TXG90046.1"/>
    <property type="molecule type" value="Genomic_DNA"/>
</dbReference>
<dbReference type="Gene3D" id="3.40.630.10">
    <property type="entry name" value="Zn peptidases"/>
    <property type="match status" value="1"/>
</dbReference>
<evidence type="ECO:0000313" key="4">
    <source>
        <dbReference type="EMBL" id="TXG90046.1"/>
    </source>
</evidence>
<dbReference type="NCBIfam" id="TIGR01891">
    <property type="entry name" value="amidohydrolases"/>
    <property type="match status" value="1"/>
</dbReference>
<dbReference type="RefSeq" id="WP_010837955.1">
    <property type="nucleotide sequence ID" value="NZ_QRCM01000001.1"/>
</dbReference>
<dbReference type="InterPro" id="IPR002933">
    <property type="entry name" value="Peptidase_M20"/>
</dbReference>
<feature type="binding site" evidence="2">
    <location>
        <position position="137"/>
    </location>
    <ligand>
        <name>Mn(2+)</name>
        <dbReference type="ChEBI" id="CHEBI:29035"/>
        <label>2</label>
    </ligand>
</feature>
<proteinExistence type="predicted"/>
<reference evidence="4 5" key="1">
    <citation type="submission" date="2018-07" db="EMBL/GenBank/DDBJ databases">
        <title>Genome sequence of Rhodococcus rhodnii ATCC 35071 from Rhodnius prolixus.</title>
        <authorList>
            <person name="Patel V."/>
            <person name="Vogel K.J."/>
        </authorList>
    </citation>
    <scope>NUCLEOTIDE SEQUENCE [LARGE SCALE GENOMIC DNA]</scope>
    <source>
        <strain evidence="4 5">ATCC 35071</strain>
    </source>
</reference>
<feature type="binding site" evidence="2">
    <location>
        <position position="165"/>
    </location>
    <ligand>
        <name>Mn(2+)</name>
        <dbReference type="ChEBI" id="CHEBI:29035"/>
        <label>2</label>
    </ligand>
</feature>